<feature type="modified residue" description="Phosphocysteine; by EIIA" evidence="7">
    <location>
        <position position="8"/>
    </location>
</feature>
<evidence type="ECO:0000256" key="4">
    <source>
        <dbReference type="ARBA" id="ARBA00022679"/>
    </source>
</evidence>
<organism evidence="8">
    <name type="scientific">Ligilactobacillus agilis</name>
    <dbReference type="NCBI Taxonomy" id="1601"/>
    <lineage>
        <taxon>Bacteria</taxon>
        <taxon>Bacillati</taxon>
        <taxon>Bacillota</taxon>
        <taxon>Bacilli</taxon>
        <taxon>Lactobacillales</taxon>
        <taxon>Lactobacillaceae</taxon>
        <taxon>Ligilactobacillus</taxon>
    </lineage>
</organism>
<evidence type="ECO:0000256" key="7">
    <source>
        <dbReference type="PROSITE-ProRule" id="PRU00423"/>
    </source>
</evidence>
<dbReference type="InterPro" id="IPR036095">
    <property type="entry name" value="PTS_EIIB-like_sf"/>
</dbReference>
<keyword evidence="2" id="KW-0597">Phosphoprotein</keyword>
<evidence type="ECO:0000256" key="1">
    <source>
        <dbReference type="ARBA" id="ARBA00022448"/>
    </source>
</evidence>
<dbReference type="Proteomes" id="UP000494265">
    <property type="component" value="Unassembled WGS sequence"/>
</dbReference>
<dbReference type="RefSeq" id="WP_172575662.1">
    <property type="nucleotide sequence ID" value="NZ_BLAM01000098.1"/>
</dbReference>
<dbReference type="InterPro" id="IPR003501">
    <property type="entry name" value="PTS_EIIB_2/3"/>
</dbReference>
<dbReference type="Pfam" id="PF02302">
    <property type="entry name" value="PTS_IIB"/>
    <property type="match status" value="1"/>
</dbReference>
<evidence type="ECO:0000256" key="5">
    <source>
        <dbReference type="ARBA" id="ARBA00022683"/>
    </source>
</evidence>
<proteinExistence type="predicted"/>
<dbReference type="InterPro" id="IPR013012">
    <property type="entry name" value="PTS_EIIB_3"/>
</dbReference>
<dbReference type="GO" id="GO:0008982">
    <property type="term" value="F:protein-N(PI)-phosphohistidine-sugar phosphotransferase activity"/>
    <property type="evidence" value="ECO:0007669"/>
    <property type="project" value="InterPro"/>
</dbReference>
<reference evidence="8" key="1">
    <citation type="submission" date="2019-10" db="EMBL/GenBank/DDBJ databases">
        <title>Lactobacillus agilis SY212 Whole Genome Sequencing Project.</title>
        <authorList>
            <person name="Suzuki S."/>
            <person name="Endo A."/>
            <person name="Maeno S."/>
            <person name="Shiwa Y."/>
            <person name="Matsutani M."/>
            <person name="Kajikawa A."/>
        </authorList>
    </citation>
    <scope>NUCLEOTIDE SEQUENCE</scope>
    <source>
        <strain evidence="8">SY212</strain>
    </source>
</reference>
<keyword evidence="6" id="KW-0418">Kinase</keyword>
<keyword evidence="1" id="KW-0813">Transport</keyword>
<gene>
    <name evidence="8" type="primary">celA</name>
    <name evidence="8" type="ORF">SY212_09130</name>
</gene>
<dbReference type="CDD" id="cd05564">
    <property type="entry name" value="PTS_IIB_chitobiose_lichenan"/>
    <property type="match status" value="1"/>
</dbReference>
<evidence type="ECO:0000313" key="8">
    <source>
        <dbReference type="EMBL" id="GET05883.1"/>
    </source>
</evidence>
<dbReference type="PROSITE" id="PS51100">
    <property type="entry name" value="PTS_EIIB_TYPE_3"/>
    <property type="match status" value="1"/>
</dbReference>
<dbReference type="SUPFAM" id="SSF52794">
    <property type="entry name" value="PTS system IIB component-like"/>
    <property type="match status" value="1"/>
</dbReference>
<dbReference type="InterPro" id="IPR051819">
    <property type="entry name" value="PTS_sugar-specific_EIIB"/>
</dbReference>
<dbReference type="EMBL" id="BLAM01000098">
    <property type="protein sequence ID" value="GET05883.1"/>
    <property type="molecule type" value="Genomic_DNA"/>
</dbReference>
<dbReference type="Gene3D" id="3.40.50.2300">
    <property type="match status" value="1"/>
</dbReference>
<evidence type="ECO:0000256" key="2">
    <source>
        <dbReference type="ARBA" id="ARBA00022553"/>
    </source>
</evidence>
<comment type="caution">
    <text evidence="8">The sequence shown here is derived from an EMBL/GenBank/DDBJ whole genome shotgun (WGS) entry which is preliminary data.</text>
</comment>
<protein>
    <submittedName>
        <fullName evidence="8">Cellobiose-specific PTS system IIB component</fullName>
    </submittedName>
</protein>
<dbReference type="PANTHER" id="PTHR34581">
    <property type="entry name" value="PTS SYSTEM N,N'-DIACETYLCHITOBIOSE-SPECIFIC EIIB COMPONENT"/>
    <property type="match status" value="1"/>
</dbReference>
<accession>A0A6F9XKT7</accession>
<keyword evidence="3" id="KW-0762">Sugar transport</keyword>
<dbReference type="PANTHER" id="PTHR34581:SF2">
    <property type="entry name" value="PTS SYSTEM N,N'-DIACETYLCHITOBIOSE-SPECIFIC EIIB COMPONENT"/>
    <property type="match status" value="1"/>
</dbReference>
<dbReference type="GO" id="GO:0009401">
    <property type="term" value="P:phosphoenolpyruvate-dependent sugar phosphotransferase system"/>
    <property type="evidence" value="ECO:0007669"/>
    <property type="project" value="UniProtKB-KW"/>
</dbReference>
<evidence type="ECO:0000256" key="6">
    <source>
        <dbReference type="ARBA" id="ARBA00022777"/>
    </source>
</evidence>
<sequence>MKKILLVCNAGMSTSMLVKKMQTEANNRNLDVHIEAKSLTDAKKGLGDEDVVLLGPQIRYELNNVKQLVAGKVPVDAINMQDYGLMRGDKVLDQALGLMGD</sequence>
<keyword evidence="5" id="KW-0598">Phosphotransferase system</keyword>
<dbReference type="AlphaFoldDB" id="A0A6F9XKT7"/>
<evidence type="ECO:0000256" key="3">
    <source>
        <dbReference type="ARBA" id="ARBA00022597"/>
    </source>
</evidence>
<dbReference type="GO" id="GO:0016301">
    <property type="term" value="F:kinase activity"/>
    <property type="evidence" value="ECO:0007669"/>
    <property type="project" value="UniProtKB-KW"/>
</dbReference>
<name>A0A6F9XKT7_9LACO</name>
<keyword evidence="4" id="KW-0808">Transferase</keyword>